<dbReference type="Gene3D" id="3.40.1160.10">
    <property type="entry name" value="Acetylglutamate kinase-like"/>
    <property type="match status" value="1"/>
</dbReference>
<organism evidence="1">
    <name type="scientific">marine metagenome</name>
    <dbReference type="NCBI Taxonomy" id="408172"/>
    <lineage>
        <taxon>unclassified sequences</taxon>
        <taxon>metagenomes</taxon>
        <taxon>ecological metagenomes</taxon>
    </lineage>
</organism>
<protein>
    <recommendedName>
        <fullName evidence="2">Aspartate/glutamate/uridylate kinase domain-containing protein</fullName>
    </recommendedName>
</protein>
<accession>A0A382ENS6</accession>
<dbReference type="EMBL" id="UINC01045517">
    <property type="protein sequence ID" value="SVB52370.1"/>
    <property type="molecule type" value="Genomic_DNA"/>
</dbReference>
<sequence>MKNNSVKKTILTLLRSISSEQEIRKYIDKFSNVDHRFVIIKVGGAIIQND</sequence>
<gene>
    <name evidence="1" type="ORF">METZ01_LOCUS205224</name>
</gene>
<proteinExistence type="predicted"/>
<evidence type="ECO:0008006" key="2">
    <source>
        <dbReference type="Google" id="ProtNLM"/>
    </source>
</evidence>
<name>A0A382ENS6_9ZZZZ</name>
<feature type="non-terminal residue" evidence="1">
    <location>
        <position position="50"/>
    </location>
</feature>
<dbReference type="InterPro" id="IPR036393">
    <property type="entry name" value="AceGlu_kinase-like_sf"/>
</dbReference>
<dbReference type="AlphaFoldDB" id="A0A382ENS6"/>
<reference evidence="1" key="1">
    <citation type="submission" date="2018-05" db="EMBL/GenBank/DDBJ databases">
        <authorList>
            <person name="Lanie J.A."/>
            <person name="Ng W.-L."/>
            <person name="Kazmierczak K.M."/>
            <person name="Andrzejewski T.M."/>
            <person name="Davidsen T.M."/>
            <person name="Wayne K.J."/>
            <person name="Tettelin H."/>
            <person name="Glass J.I."/>
            <person name="Rusch D."/>
            <person name="Podicherti R."/>
            <person name="Tsui H.-C.T."/>
            <person name="Winkler M.E."/>
        </authorList>
    </citation>
    <scope>NUCLEOTIDE SEQUENCE</scope>
</reference>
<evidence type="ECO:0000313" key="1">
    <source>
        <dbReference type="EMBL" id="SVB52370.1"/>
    </source>
</evidence>